<dbReference type="InterPro" id="IPR042047">
    <property type="entry name" value="SleB_dom1"/>
</dbReference>
<proteinExistence type="predicted"/>
<gene>
    <name evidence="1" type="ORF">PROFUN_04903</name>
</gene>
<organism evidence="1 2">
    <name type="scientific">Planoprotostelium fungivorum</name>
    <dbReference type="NCBI Taxonomy" id="1890364"/>
    <lineage>
        <taxon>Eukaryota</taxon>
        <taxon>Amoebozoa</taxon>
        <taxon>Evosea</taxon>
        <taxon>Variosea</taxon>
        <taxon>Cavosteliida</taxon>
        <taxon>Cavosteliaceae</taxon>
        <taxon>Planoprotostelium</taxon>
    </lineage>
</organism>
<reference evidence="1 2" key="1">
    <citation type="journal article" date="2018" name="Genome Biol. Evol.">
        <title>Multiple Roots of Fruiting Body Formation in Amoebozoa.</title>
        <authorList>
            <person name="Hillmann F."/>
            <person name="Forbes G."/>
            <person name="Novohradska S."/>
            <person name="Ferling I."/>
            <person name="Riege K."/>
            <person name="Groth M."/>
            <person name="Westermann M."/>
            <person name="Marz M."/>
            <person name="Spaller T."/>
            <person name="Winckler T."/>
            <person name="Schaap P."/>
            <person name="Glockner G."/>
        </authorList>
    </citation>
    <scope>NUCLEOTIDE SEQUENCE [LARGE SCALE GENOMIC DNA]</scope>
    <source>
        <strain evidence="1 2">Jena</strain>
    </source>
</reference>
<evidence type="ECO:0000313" key="1">
    <source>
        <dbReference type="EMBL" id="PRP82598.1"/>
    </source>
</evidence>
<dbReference type="EMBL" id="MDYQ01000100">
    <property type="protein sequence ID" value="PRP82598.1"/>
    <property type="molecule type" value="Genomic_DNA"/>
</dbReference>
<dbReference type="OrthoDB" id="9983162at2759"/>
<accession>A0A2P6NF85</accession>
<evidence type="ECO:0000313" key="2">
    <source>
        <dbReference type="Proteomes" id="UP000241769"/>
    </source>
</evidence>
<sequence>MMQFLCWDAHEFSTPKNKDTSMTATEKDIAKTIYNEARGEGLVGMAAVGSTIQNRYHLNRSYMGGHATALSQANQIAKDIIEGKHKDTTNGATHFATSRNMFSNLERPGKFEFNQQIGKHYFFNEK</sequence>
<protein>
    <submittedName>
        <fullName evidence="1">Cell wall hydrolase family protein</fullName>
    </submittedName>
</protein>
<dbReference type="AlphaFoldDB" id="A0A2P6NF85"/>
<keyword evidence="1" id="KW-0378">Hydrolase</keyword>
<dbReference type="InParanoid" id="A0A2P6NF85"/>
<name>A0A2P6NF85_9EUKA</name>
<keyword evidence="2" id="KW-1185">Reference proteome</keyword>
<dbReference type="GO" id="GO:0016787">
    <property type="term" value="F:hydrolase activity"/>
    <property type="evidence" value="ECO:0007669"/>
    <property type="project" value="UniProtKB-KW"/>
</dbReference>
<dbReference type="Gene3D" id="1.10.10.2520">
    <property type="entry name" value="Cell wall hydrolase SleB, domain 1"/>
    <property type="match status" value="1"/>
</dbReference>
<comment type="caution">
    <text evidence="1">The sequence shown here is derived from an EMBL/GenBank/DDBJ whole genome shotgun (WGS) entry which is preliminary data.</text>
</comment>
<dbReference type="Proteomes" id="UP000241769">
    <property type="component" value="Unassembled WGS sequence"/>
</dbReference>